<feature type="chain" id="PRO_5020801601" evidence="3">
    <location>
        <begin position="24"/>
        <end position="197"/>
    </location>
</feature>
<dbReference type="InterPro" id="IPR052037">
    <property type="entry name" value="LPS_export_LptA"/>
</dbReference>
<sequence length="197" mass="20359">MKSAVLAAALAGVALSLSGAAGAEAQAGALTPPGEGPLDVSADDLDVFDRENRIVYSGDVNAVRGDTRLRADRVEVFFEPAEGAGFGAVTRMEASGDVYYVTPTEVIRGDRGVYDFVAGEIVLSGNVVLTQGCNVSTGSRLVANLETGVSQLAGAEGGERVRSVFFPDRDTQAPAAQVEDCPRPEIPGEGPEPFVEG</sequence>
<dbReference type="Gene3D" id="2.60.450.10">
    <property type="entry name" value="Lipopolysaccharide (LPS) transport protein A like domain"/>
    <property type="match status" value="1"/>
</dbReference>
<dbReference type="InterPro" id="IPR005653">
    <property type="entry name" value="OstA-like_N"/>
</dbReference>
<dbReference type="EMBL" id="SRXW01000002">
    <property type="protein sequence ID" value="TGY88921.1"/>
    <property type="molecule type" value="Genomic_DNA"/>
</dbReference>
<protein>
    <submittedName>
        <fullName evidence="5">LPS ABC transporter substrate-binding protein LptA</fullName>
    </submittedName>
</protein>
<organism evidence="5 6">
    <name type="scientific">Marinicauda algicola</name>
    <dbReference type="NCBI Taxonomy" id="2029849"/>
    <lineage>
        <taxon>Bacteria</taxon>
        <taxon>Pseudomonadati</taxon>
        <taxon>Pseudomonadota</taxon>
        <taxon>Alphaproteobacteria</taxon>
        <taxon>Maricaulales</taxon>
        <taxon>Maricaulaceae</taxon>
        <taxon>Marinicauda</taxon>
    </lineage>
</organism>
<dbReference type="GO" id="GO:0015920">
    <property type="term" value="P:lipopolysaccharide transport"/>
    <property type="evidence" value="ECO:0007669"/>
    <property type="project" value="TreeGrafter"/>
</dbReference>
<dbReference type="GO" id="GO:0009279">
    <property type="term" value="C:cell outer membrane"/>
    <property type="evidence" value="ECO:0007669"/>
    <property type="project" value="TreeGrafter"/>
</dbReference>
<keyword evidence="6" id="KW-1185">Reference proteome</keyword>
<name>A0A4S2H0Z3_9PROT</name>
<evidence type="ECO:0000256" key="1">
    <source>
        <dbReference type="ARBA" id="ARBA00022729"/>
    </source>
</evidence>
<accession>A0A4S2H0Z3</accession>
<dbReference type="Pfam" id="PF03968">
    <property type="entry name" value="LptD_N"/>
    <property type="match status" value="1"/>
</dbReference>
<proteinExistence type="predicted"/>
<dbReference type="Proteomes" id="UP000308054">
    <property type="component" value="Unassembled WGS sequence"/>
</dbReference>
<evidence type="ECO:0000259" key="4">
    <source>
        <dbReference type="Pfam" id="PF03968"/>
    </source>
</evidence>
<feature type="domain" description="Organic solvent tolerance-like N-terminal" evidence="4">
    <location>
        <begin position="40"/>
        <end position="148"/>
    </location>
</feature>
<evidence type="ECO:0000256" key="3">
    <source>
        <dbReference type="SAM" id="SignalP"/>
    </source>
</evidence>
<dbReference type="GO" id="GO:0030288">
    <property type="term" value="C:outer membrane-bounded periplasmic space"/>
    <property type="evidence" value="ECO:0007669"/>
    <property type="project" value="TreeGrafter"/>
</dbReference>
<gene>
    <name evidence="5" type="ORF">E5163_07230</name>
</gene>
<dbReference type="PANTHER" id="PTHR36504:SF1">
    <property type="entry name" value="LIPOPOLYSACCHARIDE EXPORT SYSTEM PROTEIN LPTA"/>
    <property type="match status" value="1"/>
</dbReference>
<comment type="caution">
    <text evidence="5">The sequence shown here is derived from an EMBL/GenBank/DDBJ whole genome shotgun (WGS) entry which is preliminary data.</text>
</comment>
<reference evidence="5 6" key="1">
    <citation type="journal article" date="2017" name="Int. J. Syst. Evol. Microbiol.">
        <title>Marinicauda algicola sp. nov., isolated from a marine red alga Rhodosorus marinus.</title>
        <authorList>
            <person name="Jeong S.E."/>
            <person name="Jeon S.H."/>
            <person name="Chun B.H."/>
            <person name="Kim D.W."/>
            <person name="Jeon C.O."/>
        </authorList>
    </citation>
    <scope>NUCLEOTIDE SEQUENCE [LARGE SCALE GENOMIC DNA]</scope>
    <source>
        <strain evidence="5 6">JCM 31718</strain>
    </source>
</reference>
<dbReference type="AlphaFoldDB" id="A0A4S2H0Z3"/>
<feature type="signal peptide" evidence="3">
    <location>
        <begin position="1"/>
        <end position="23"/>
    </location>
</feature>
<dbReference type="PANTHER" id="PTHR36504">
    <property type="entry name" value="LIPOPOLYSACCHARIDE EXPORT SYSTEM PROTEIN LPTA"/>
    <property type="match status" value="1"/>
</dbReference>
<keyword evidence="1 3" id="KW-0732">Signal</keyword>
<evidence type="ECO:0000256" key="2">
    <source>
        <dbReference type="SAM" id="MobiDB-lite"/>
    </source>
</evidence>
<dbReference type="RefSeq" id="WP_135995461.1">
    <property type="nucleotide sequence ID" value="NZ_CP071057.1"/>
</dbReference>
<feature type="region of interest" description="Disordered" evidence="2">
    <location>
        <begin position="169"/>
        <end position="197"/>
    </location>
</feature>
<feature type="compositionally biased region" description="Low complexity" evidence="2">
    <location>
        <begin position="187"/>
        <end position="197"/>
    </location>
</feature>
<evidence type="ECO:0000313" key="5">
    <source>
        <dbReference type="EMBL" id="TGY88921.1"/>
    </source>
</evidence>
<evidence type="ECO:0000313" key="6">
    <source>
        <dbReference type="Proteomes" id="UP000308054"/>
    </source>
</evidence>
<dbReference type="OrthoDB" id="7171889at2"/>
<dbReference type="GO" id="GO:0017089">
    <property type="term" value="F:glycolipid transfer activity"/>
    <property type="evidence" value="ECO:0007669"/>
    <property type="project" value="TreeGrafter"/>
</dbReference>